<feature type="compositionally biased region" description="Low complexity" evidence="1">
    <location>
        <begin position="125"/>
        <end position="135"/>
    </location>
</feature>
<feature type="compositionally biased region" description="Low complexity" evidence="1">
    <location>
        <begin position="467"/>
        <end position="479"/>
    </location>
</feature>
<feature type="compositionally biased region" description="Low complexity" evidence="1">
    <location>
        <begin position="158"/>
        <end position="172"/>
    </location>
</feature>
<dbReference type="EMBL" id="HBIZ01019644">
    <property type="protein sequence ID" value="CAE0759733.1"/>
    <property type="molecule type" value="Transcribed_RNA"/>
</dbReference>
<protein>
    <submittedName>
        <fullName evidence="2">Uncharacterized protein</fullName>
    </submittedName>
</protein>
<reference evidence="2" key="1">
    <citation type="submission" date="2021-01" db="EMBL/GenBank/DDBJ databases">
        <authorList>
            <person name="Corre E."/>
            <person name="Pelletier E."/>
            <person name="Niang G."/>
            <person name="Scheremetjew M."/>
            <person name="Finn R."/>
            <person name="Kale V."/>
            <person name="Holt S."/>
            <person name="Cochrane G."/>
            <person name="Meng A."/>
            <person name="Brown T."/>
            <person name="Cohen L."/>
        </authorList>
    </citation>
    <scope>NUCLEOTIDE SEQUENCE</scope>
    <source>
        <strain evidence="2">CCMP645</strain>
    </source>
</reference>
<accession>A0A7S4BAI9</accession>
<feature type="region of interest" description="Disordered" evidence="1">
    <location>
        <begin position="410"/>
        <end position="521"/>
    </location>
</feature>
<feature type="compositionally biased region" description="Low complexity" evidence="1">
    <location>
        <begin position="58"/>
        <end position="72"/>
    </location>
</feature>
<feature type="compositionally biased region" description="Low complexity" evidence="1">
    <location>
        <begin position="441"/>
        <end position="459"/>
    </location>
</feature>
<feature type="compositionally biased region" description="Basic and acidic residues" evidence="1">
    <location>
        <begin position="91"/>
        <end position="101"/>
    </location>
</feature>
<evidence type="ECO:0000313" key="2">
    <source>
        <dbReference type="EMBL" id="CAE0759733.1"/>
    </source>
</evidence>
<feature type="region of interest" description="Disordered" evidence="1">
    <location>
        <begin position="55"/>
        <end position="200"/>
    </location>
</feature>
<proteinExistence type="predicted"/>
<dbReference type="AlphaFoldDB" id="A0A7S4BAI9"/>
<name>A0A7S4BAI9_CHRCT</name>
<organism evidence="2">
    <name type="scientific">Chrysotila carterae</name>
    <name type="common">Marine alga</name>
    <name type="synonym">Syracosphaera carterae</name>
    <dbReference type="NCBI Taxonomy" id="13221"/>
    <lineage>
        <taxon>Eukaryota</taxon>
        <taxon>Haptista</taxon>
        <taxon>Haptophyta</taxon>
        <taxon>Prymnesiophyceae</taxon>
        <taxon>Isochrysidales</taxon>
        <taxon>Isochrysidaceae</taxon>
        <taxon>Chrysotila</taxon>
    </lineage>
</organism>
<sequence length="521" mass="55750">MLMQLPRKQPQAGINVAAGFRFAPLSPREGPIRTFTILQPRLRGKQAMLMHLPRKQPQAQAGDADAAAAQAAADRDKRGGRLSLRSSQPRARSDEEFHDLRGLPAAAAADGSETQAATSRDQRGSRLSLRSSQPRQRSDEERYSMSRANASPRVSELSAPRASAASVASPRADGGDSSEPGMGSLSARRPTPRCSAASLSDAAVRDVAADISIDKAHKAFGEELVRNRRMSEKALEFATEARARARKLREGEMTPVQEISRKTALTPFEAQQEWLMTSMSQESTDQHKPAPSESKLQEEAADWLIHELMGGSVAGGPIGGEQSGAPACNVPSARLRAQRMQRARAAGNLREQRLARARTNLAASRASAACSDESLSPRSLASWSSQAIPANDNGGRLDSQHRWLQQAPELQASPHTPQSPSVPYRPAIPGVVLRRPPSQLSNPRCSVSSSPSDISAARVARARAERLSCSSNLPSSPRSAVQRSAAAEPGTSDAAYSHRKSSQKEAASSEDAAPITRSQAD</sequence>
<gene>
    <name evidence="2" type="ORF">PCAR00345_LOCUS12327</name>
</gene>
<evidence type="ECO:0000256" key="1">
    <source>
        <dbReference type="SAM" id="MobiDB-lite"/>
    </source>
</evidence>